<dbReference type="GO" id="GO:0000724">
    <property type="term" value="P:double-strand break repair via homologous recombination"/>
    <property type="evidence" value="ECO:0007669"/>
    <property type="project" value="TreeGrafter"/>
</dbReference>
<comment type="subcellular location">
    <subcellularLocation>
        <location evidence="11">Nucleus</location>
    </subcellularLocation>
</comment>
<dbReference type="InterPro" id="IPR036388">
    <property type="entry name" value="WH-like_DNA-bd_sf"/>
</dbReference>
<evidence type="ECO:0000256" key="9">
    <source>
        <dbReference type="ARBA" id="ARBA00034617"/>
    </source>
</evidence>
<dbReference type="NCBIfam" id="TIGR00614">
    <property type="entry name" value="recQ_fam"/>
    <property type="match status" value="1"/>
</dbReference>
<comment type="catalytic activity">
    <reaction evidence="9 11">
        <text>Couples ATP hydrolysis with the unwinding of duplex DNA by translocating in the 3'-5' direction.</text>
        <dbReference type="EC" id="5.6.2.4"/>
    </reaction>
</comment>
<dbReference type="SMART" id="SM00956">
    <property type="entry name" value="RQC"/>
    <property type="match status" value="1"/>
</dbReference>
<dbReference type="SUPFAM" id="SSF46785">
    <property type="entry name" value="Winged helix' DNA-binding domain"/>
    <property type="match status" value="1"/>
</dbReference>
<dbReference type="GO" id="GO:0009378">
    <property type="term" value="F:four-way junction helicase activity"/>
    <property type="evidence" value="ECO:0007669"/>
    <property type="project" value="TreeGrafter"/>
</dbReference>
<feature type="region of interest" description="Disordered" evidence="12">
    <location>
        <begin position="928"/>
        <end position="979"/>
    </location>
</feature>
<evidence type="ECO:0000259" key="14">
    <source>
        <dbReference type="PROSITE" id="PS51192"/>
    </source>
</evidence>
<comment type="cofactor">
    <cofactor evidence="1">
        <name>Zn(2+)</name>
        <dbReference type="ChEBI" id="CHEBI:29105"/>
    </cofactor>
</comment>
<dbReference type="InterPro" id="IPR011545">
    <property type="entry name" value="DEAD/DEAH_box_helicase_dom"/>
</dbReference>
<comment type="similarity">
    <text evidence="2 11">Belongs to the helicase family. RecQ subfamily.</text>
</comment>
<dbReference type="AlphaFoldDB" id="A0A915DPB1"/>
<feature type="domain" description="Helicase C-terminal" evidence="15">
    <location>
        <begin position="335"/>
        <end position="487"/>
    </location>
</feature>
<feature type="domain" description="HRDC" evidence="13">
    <location>
        <begin position="720"/>
        <end position="800"/>
    </location>
</feature>
<keyword evidence="11" id="KW-0539">Nucleus</keyword>
<evidence type="ECO:0000313" key="16">
    <source>
        <dbReference type="Proteomes" id="UP000887574"/>
    </source>
</evidence>
<dbReference type="PROSITE" id="PS51192">
    <property type="entry name" value="HELICASE_ATP_BIND_1"/>
    <property type="match status" value="1"/>
</dbReference>
<dbReference type="InterPro" id="IPR044876">
    <property type="entry name" value="HRDC_dom_sf"/>
</dbReference>
<keyword evidence="4 11" id="KW-0378">Hydrolase</keyword>
<dbReference type="SMART" id="SM00487">
    <property type="entry name" value="DEXDc"/>
    <property type="match status" value="1"/>
</dbReference>
<evidence type="ECO:0000256" key="3">
    <source>
        <dbReference type="ARBA" id="ARBA00022741"/>
    </source>
</evidence>
<feature type="compositionally biased region" description="Basic and acidic residues" evidence="12">
    <location>
        <begin position="43"/>
        <end position="70"/>
    </location>
</feature>
<dbReference type="EC" id="5.6.2.4" evidence="11"/>
<dbReference type="PANTHER" id="PTHR13710:SF120">
    <property type="entry name" value="BIFUNCTIONAL 3'-5' EXONUCLEASE_ATP-DEPENDENT HELICASE WRN"/>
    <property type="match status" value="1"/>
</dbReference>
<dbReference type="InterPro" id="IPR004589">
    <property type="entry name" value="DNA_helicase_ATP-dep_RecQ"/>
</dbReference>
<keyword evidence="8" id="KW-0413">Isomerase</keyword>
<evidence type="ECO:0000256" key="8">
    <source>
        <dbReference type="ARBA" id="ARBA00023235"/>
    </source>
</evidence>
<dbReference type="InterPro" id="IPR027417">
    <property type="entry name" value="P-loop_NTPase"/>
</dbReference>
<dbReference type="Proteomes" id="UP000887574">
    <property type="component" value="Unplaced"/>
</dbReference>
<evidence type="ECO:0000256" key="4">
    <source>
        <dbReference type="ARBA" id="ARBA00022801"/>
    </source>
</evidence>
<dbReference type="Gene3D" id="1.10.10.10">
    <property type="entry name" value="Winged helix-like DNA-binding domain superfamily/Winged helix DNA-binding domain"/>
    <property type="match status" value="1"/>
</dbReference>
<dbReference type="GO" id="GO:0006260">
    <property type="term" value="P:DNA replication"/>
    <property type="evidence" value="ECO:0007669"/>
    <property type="project" value="InterPro"/>
</dbReference>
<dbReference type="GO" id="GO:0016787">
    <property type="term" value="F:hydrolase activity"/>
    <property type="evidence" value="ECO:0007669"/>
    <property type="project" value="UniProtKB-KW"/>
</dbReference>
<reference evidence="17" key="1">
    <citation type="submission" date="2022-11" db="UniProtKB">
        <authorList>
            <consortium name="WormBaseParasite"/>
        </authorList>
    </citation>
    <scope>IDENTIFICATION</scope>
</reference>
<name>A0A915DPB1_9BILA</name>
<dbReference type="Pfam" id="PF16124">
    <property type="entry name" value="RecQ_Zn_bind"/>
    <property type="match status" value="1"/>
</dbReference>
<organism evidence="16 17">
    <name type="scientific">Ditylenchus dipsaci</name>
    <dbReference type="NCBI Taxonomy" id="166011"/>
    <lineage>
        <taxon>Eukaryota</taxon>
        <taxon>Metazoa</taxon>
        <taxon>Ecdysozoa</taxon>
        <taxon>Nematoda</taxon>
        <taxon>Chromadorea</taxon>
        <taxon>Rhabditida</taxon>
        <taxon>Tylenchina</taxon>
        <taxon>Tylenchomorpha</taxon>
        <taxon>Sphaerularioidea</taxon>
        <taxon>Anguinidae</taxon>
        <taxon>Anguininae</taxon>
        <taxon>Ditylenchus</taxon>
    </lineage>
</organism>
<evidence type="ECO:0000313" key="17">
    <source>
        <dbReference type="WBParaSite" id="jg21699.1"/>
    </source>
</evidence>
<evidence type="ECO:0000256" key="10">
    <source>
        <dbReference type="ARBA" id="ARBA00049360"/>
    </source>
</evidence>
<dbReference type="SUPFAM" id="SSF47819">
    <property type="entry name" value="HRDC-like"/>
    <property type="match status" value="1"/>
</dbReference>
<dbReference type="CDD" id="cd18794">
    <property type="entry name" value="SF2_C_RecQ"/>
    <property type="match status" value="1"/>
</dbReference>
<dbReference type="Gene3D" id="3.40.50.300">
    <property type="entry name" value="P-loop containing nucleotide triphosphate hydrolases"/>
    <property type="match status" value="3"/>
</dbReference>
<dbReference type="GO" id="GO:0043138">
    <property type="term" value="F:3'-5' DNA helicase activity"/>
    <property type="evidence" value="ECO:0007669"/>
    <property type="project" value="UniProtKB-EC"/>
</dbReference>
<dbReference type="Pfam" id="PF00570">
    <property type="entry name" value="HRDC"/>
    <property type="match status" value="1"/>
</dbReference>
<dbReference type="PROSITE" id="PS51194">
    <property type="entry name" value="HELICASE_CTER"/>
    <property type="match status" value="1"/>
</dbReference>
<proteinExistence type="inferred from homology"/>
<dbReference type="PROSITE" id="PS50967">
    <property type="entry name" value="HRDC"/>
    <property type="match status" value="1"/>
</dbReference>
<dbReference type="Gene3D" id="1.10.150.80">
    <property type="entry name" value="HRDC domain"/>
    <property type="match status" value="1"/>
</dbReference>
<dbReference type="WBParaSite" id="jg21699.1">
    <property type="protein sequence ID" value="jg21699.1"/>
    <property type="gene ID" value="jg21699"/>
</dbReference>
<dbReference type="InterPro" id="IPR001650">
    <property type="entry name" value="Helicase_C-like"/>
</dbReference>
<evidence type="ECO:0000259" key="13">
    <source>
        <dbReference type="PROSITE" id="PS50967"/>
    </source>
</evidence>
<dbReference type="GO" id="GO:0005694">
    <property type="term" value="C:chromosome"/>
    <property type="evidence" value="ECO:0007669"/>
    <property type="project" value="TreeGrafter"/>
</dbReference>
<feature type="region of interest" description="Disordered" evidence="12">
    <location>
        <begin position="32"/>
        <end position="70"/>
    </location>
</feature>
<protein>
    <recommendedName>
        <fullName evidence="11">ATP-dependent DNA helicase</fullName>
        <ecNumber evidence="11">5.6.2.4</ecNumber>
    </recommendedName>
</protein>
<evidence type="ECO:0000256" key="12">
    <source>
        <dbReference type="SAM" id="MobiDB-lite"/>
    </source>
</evidence>
<keyword evidence="6 11" id="KW-0067">ATP-binding</keyword>
<dbReference type="InterPro" id="IPR032284">
    <property type="entry name" value="RecQ_Zn-bd"/>
</dbReference>
<evidence type="ECO:0000259" key="15">
    <source>
        <dbReference type="PROSITE" id="PS51194"/>
    </source>
</evidence>
<dbReference type="InterPro" id="IPR036390">
    <property type="entry name" value="WH_DNA-bd_sf"/>
</dbReference>
<dbReference type="InterPro" id="IPR010997">
    <property type="entry name" value="HRDC-like_sf"/>
</dbReference>
<evidence type="ECO:0000256" key="6">
    <source>
        <dbReference type="ARBA" id="ARBA00022840"/>
    </source>
</evidence>
<dbReference type="SUPFAM" id="SSF52540">
    <property type="entry name" value="P-loop containing nucleoside triphosphate hydrolases"/>
    <property type="match status" value="1"/>
</dbReference>
<comment type="catalytic activity">
    <reaction evidence="10 11">
        <text>ATP + H2O = ADP + phosphate + H(+)</text>
        <dbReference type="Rhea" id="RHEA:13065"/>
        <dbReference type="ChEBI" id="CHEBI:15377"/>
        <dbReference type="ChEBI" id="CHEBI:15378"/>
        <dbReference type="ChEBI" id="CHEBI:30616"/>
        <dbReference type="ChEBI" id="CHEBI:43474"/>
        <dbReference type="ChEBI" id="CHEBI:456216"/>
    </reaction>
</comment>
<dbReference type="Pfam" id="PF00271">
    <property type="entry name" value="Helicase_C"/>
    <property type="match status" value="1"/>
</dbReference>
<dbReference type="Pfam" id="PF09382">
    <property type="entry name" value="RQC"/>
    <property type="match status" value="1"/>
</dbReference>
<evidence type="ECO:0000256" key="7">
    <source>
        <dbReference type="ARBA" id="ARBA00023125"/>
    </source>
</evidence>
<evidence type="ECO:0000256" key="1">
    <source>
        <dbReference type="ARBA" id="ARBA00001947"/>
    </source>
</evidence>
<accession>A0A915DPB1</accession>
<dbReference type="GO" id="GO:0005737">
    <property type="term" value="C:cytoplasm"/>
    <property type="evidence" value="ECO:0007669"/>
    <property type="project" value="TreeGrafter"/>
</dbReference>
<evidence type="ECO:0000256" key="2">
    <source>
        <dbReference type="ARBA" id="ARBA00005446"/>
    </source>
</evidence>
<dbReference type="GO" id="GO:0005654">
    <property type="term" value="C:nucleoplasm"/>
    <property type="evidence" value="ECO:0007669"/>
    <property type="project" value="TreeGrafter"/>
</dbReference>
<dbReference type="Pfam" id="PF00270">
    <property type="entry name" value="DEAD"/>
    <property type="match status" value="1"/>
</dbReference>
<dbReference type="GO" id="GO:0003677">
    <property type="term" value="F:DNA binding"/>
    <property type="evidence" value="ECO:0007669"/>
    <property type="project" value="UniProtKB-KW"/>
</dbReference>
<keyword evidence="5 11" id="KW-0347">Helicase</keyword>
<keyword evidence="3 11" id="KW-0547">Nucleotide-binding</keyword>
<evidence type="ECO:0000256" key="5">
    <source>
        <dbReference type="ARBA" id="ARBA00022806"/>
    </source>
</evidence>
<sequence>MSEMLMDNKIDDDFYDESLDDELFSEPVKEKIEKLEPISQPEGKLDKFEPVSQEQEKLRKFEPVSQEQEKLGKLEAVSQHQEDVAEGPSSANSAIKTNVSSYVDENDDFYDDSLNDELFGSVLQETQECKVKQDDCSGMPSEEPSERSLQLLKKYFGHSKFRPLQWDIINNALRRKDQLVVMSTGYGKSVCYQMPSLIQKKLDFGGLASNIFNGRPSEPSDEYGRQRNSFGRRELRLIYTTPEMYSTRPDFFDQIRQYVGLIAVDEAHCISQWGHEFRSSYRQVGDMRRSFPGVPFMALTATATSPVRSDIIKNLMLVSPIITLTGFDRSNLFIEVRDLLPMLVEDNRLGPHFGGSSIIYCQTRKKVEEVTNYLRSCGVRCVSYHAGLDAKARTKAHTDFLNDKVTTVTATVAFGMGIDKRDIRFVFHYGAPGNIESYYQEIGRAGRDGFPSKCKIFYSDSDLAMAKNRIFANKFAKDYEVHSFEMLKRMEQYATTAGCRRYLLLSYFDNTIKYPEQPSPDCCDNCLKQSQKNNGMELGFDAIEKVDFGEDARNLFKVMDIVFHNKTGMGKPISFLRGMKSVETGKTMSTPQKVELFGIGKVHSEMWWKELCKLLRNNGYLNETKASFSDFAITQLSPKAIGWYESSSKELDVASEIRANKSKKVTNPTGTSRRVVVGATGLIDTITEKILRNEKQRIYRPCSFYPSLMTEAVEEDLDAHEKLPLLRKAVTDWRYELSTEMDCPANSIFSNTVIEGIVHFRPTKQTTLEHVEGLPENRRLQLAQRIFDLVKKFCGAHGIPSDSVQETAKFPEELESLRQELTPSVEAAYTVHEDVGKRRGLATSTVCNYLAQAVKIGLPVHLPMLNVDEDVISQVYSAVEKNRRDVFRMKPIIDILEADVLGQIPIKYEQLGLVLAILQYEYGIEEKQGGSENNDRKENIEGEDSQSGPAGAKRKISSWIQSAAAEQKPKSPFDFKPQSLAAVKKSRQTFLK</sequence>
<keyword evidence="16" id="KW-1185">Reference proteome</keyword>
<keyword evidence="7" id="KW-0238">DNA-binding</keyword>
<dbReference type="PANTHER" id="PTHR13710">
    <property type="entry name" value="DNA HELICASE RECQ FAMILY MEMBER"/>
    <property type="match status" value="1"/>
</dbReference>
<dbReference type="GO" id="GO:0000723">
    <property type="term" value="P:telomere maintenance"/>
    <property type="evidence" value="ECO:0007669"/>
    <property type="project" value="TreeGrafter"/>
</dbReference>
<dbReference type="InterPro" id="IPR002121">
    <property type="entry name" value="HRDC_dom"/>
</dbReference>
<feature type="domain" description="Helicase ATP-binding" evidence="14">
    <location>
        <begin position="169"/>
        <end position="321"/>
    </location>
</feature>
<dbReference type="InterPro" id="IPR018982">
    <property type="entry name" value="RQC_domain"/>
</dbReference>
<evidence type="ECO:0000256" key="11">
    <source>
        <dbReference type="RuleBase" id="RU364117"/>
    </source>
</evidence>
<dbReference type="SMART" id="SM00490">
    <property type="entry name" value="HELICc"/>
    <property type="match status" value="1"/>
</dbReference>
<dbReference type="GO" id="GO:0005524">
    <property type="term" value="F:ATP binding"/>
    <property type="evidence" value="ECO:0007669"/>
    <property type="project" value="UniProtKB-KW"/>
</dbReference>
<dbReference type="InterPro" id="IPR014001">
    <property type="entry name" value="Helicase_ATP-bd"/>
</dbReference>
<feature type="compositionally biased region" description="Basic and acidic residues" evidence="12">
    <location>
        <begin position="928"/>
        <end position="940"/>
    </location>
</feature>